<comment type="caution">
    <text evidence="4">The sequence shown here is derived from an EMBL/GenBank/DDBJ whole genome shotgun (WGS) entry which is preliminary data.</text>
</comment>
<sequence length="139" mass="16294">MIRKLRASDINRVMSIWLQENIRAHSFVDDTYWKAHYADVKKAMLVANVYIYQEQNIIKGFAEIQDDYLAGIFVVKEFQGQGVGHALMKHIKQQFSAFQLDVYVLNKPAIRFYLREGLQIIKSGVDSETGKTEYRMQWK</sequence>
<dbReference type="Pfam" id="PF13508">
    <property type="entry name" value="Acetyltransf_7"/>
    <property type="match status" value="1"/>
</dbReference>
<keyword evidence="2 4" id="KW-0012">Acyltransferase</keyword>
<dbReference type="SUPFAM" id="SSF55729">
    <property type="entry name" value="Acyl-CoA N-acyltransferases (Nat)"/>
    <property type="match status" value="1"/>
</dbReference>
<keyword evidence="1 4" id="KW-0808">Transferase</keyword>
<proteinExistence type="predicted"/>
<evidence type="ECO:0000313" key="4">
    <source>
        <dbReference type="EMBL" id="HIX36221.1"/>
    </source>
</evidence>
<dbReference type="CDD" id="cd04301">
    <property type="entry name" value="NAT_SF"/>
    <property type="match status" value="1"/>
</dbReference>
<feature type="domain" description="N-acetyltransferase" evidence="3">
    <location>
        <begin position="1"/>
        <end position="139"/>
    </location>
</feature>
<organism evidence="4 5">
    <name type="scientific">Candidatus Limosilactobacillus merdigallinarum</name>
    <dbReference type="NCBI Taxonomy" id="2838652"/>
    <lineage>
        <taxon>Bacteria</taxon>
        <taxon>Bacillati</taxon>
        <taxon>Bacillota</taxon>
        <taxon>Bacilli</taxon>
        <taxon>Lactobacillales</taxon>
        <taxon>Lactobacillaceae</taxon>
        <taxon>Limosilactobacillus</taxon>
    </lineage>
</organism>
<dbReference type="InterPro" id="IPR016181">
    <property type="entry name" value="Acyl_CoA_acyltransferase"/>
</dbReference>
<protein>
    <submittedName>
        <fullName evidence="4">GNAT family N-acetyltransferase</fullName>
        <ecNumber evidence="4">2.3.1.-</ecNumber>
    </submittedName>
</protein>
<name>A0A9D1VJK6_9LACO</name>
<dbReference type="InterPro" id="IPR000182">
    <property type="entry name" value="GNAT_dom"/>
</dbReference>
<gene>
    <name evidence="4" type="ORF">H9856_07590</name>
</gene>
<evidence type="ECO:0000313" key="5">
    <source>
        <dbReference type="Proteomes" id="UP000824231"/>
    </source>
</evidence>
<dbReference type="GO" id="GO:0016747">
    <property type="term" value="F:acyltransferase activity, transferring groups other than amino-acyl groups"/>
    <property type="evidence" value="ECO:0007669"/>
    <property type="project" value="InterPro"/>
</dbReference>
<reference evidence="4" key="1">
    <citation type="journal article" date="2021" name="PeerJ">
        <title>Extensive microbial diversity within the chicken gut microbiome revealed by metagenomics and culture.</title>
        <authorList>
            <person name="Gilroy R."/>
            <person name="Ravi A."/>
            <person name="Getino M."/>
            <person name="Pursley I."/>
            <person name="Horton D.L."/>
            <person name="Alikhan N.F."/>
            <person name="Baker D."/>
            <person name="Gharbi K."/>
            <person name="Hall N."/>
            <person name="Watson M."/>
            <person name="Adriaenssens E.M."/>
            <person name="Foster-Nyarko E."/>
            <person name="Jarju S."/>
            <person name="Secka A."/>
            <person name="Antonio M."/>
            <person name="Oren A."/>
            <person name="Chaudhuri R.R."/>
            <person name="La Ragione R."/>
            <person name="Hildebrand F."/>
            <person name="Pallen M.J."/>
        </authorList>
    </citation>
    <scope>NUCLEOTIDE SEQUENCE</scope>
    <source>
        <strain evidence="4">ChiSxjej3B15-572</strain>
    </source>
</reference>
<dbReference type="PANTHER" id="PTHR43800:SF1">
    <property type="entry name" value="PEPTIDYL-LYSINE N-ACETYLTRANSFERASE YJAB"/>
    <property type="match status" value="1"/>
</dbReference>
<dbReference type="PANTHER" id="PTHR43800">
    <property type="entry name" value="PEPTIDYL-LYSINE N-ACETYLTRANSFERASE YJAB"/>
    <property type="match status" value="1"/>
</dbReference>
<dbReference type="Gene3D" id="3.40.630.30">
    <property type="match status" value="1"/>
</dbReference>
<dbReference type="PROSITE" id="PS51186">
    <property type="entry name" value="GNAT"/>
    <property type="match status" value="1"/>
</dbReference>
<reference evidence="4" key="2">
    <citation type="submission" date="2021-04" db="EMBL/GenBank/DDBJ databases">
        <authorList>
            <person name="Gilroy R."/>
        </authorList>
    </citation>
    <scope>NUCLEOTIDE SEQUENCE</scope>
    <source>
        <strain evidence="4">ChiSxjej3B15-572</strain>
    </source>
</reference>
<evidence type="ECO:0000259" key="3">
    <source>
        <dbReference type="PROSITE" id="PS51186"/>
    </source>
</evidence>
<dbReference type="EC" id="2.3.1.-" evidence="4"/>
<dbReference type="Proteomes" id="UP000824231">
    <property type="component" value="Unassembled WGS sequence"/>
</dbReference>
<evidence type="ECO:0000256" key="2">
    <source>
        <dbReference type="ARBA" id="ARBA00023315"/>
    </source>
</evidence>
<accession>A0A9D1VJK6</accession>
<dbReference type="AlphaFoldDB" id="A0A9D1VJK6"/>
<evidence type="ECO:0000256" key="1">
    <source>
        <dbReference type="ARBA" id="ARBA00022679"/>
    </source>
</evidence>
<dbReference type="EMBL" id="DXFH01000030">
    <property type="protein sequence ID" value="HIX36221.1"/>
    <property type="molecule type" value="Genomic_DNA"/>
</dbReference>